<dbReference type="InterPro" id="IPR019734">
    <property type="entry name" value="TPR_rpt"/>
</dbReference>
<sequence>MSVINQMLNQLEQRGARAKGELGMVRVVPPARRSFSRFAWAFALTLVAGIIAWQWTKPHDRNVSAVNVAAKAMQGLPPSTGNAPGAGELDKPALQHQPSLLAAPVSAVLGTGAPASRLSFELSTVPAPAARSDQAPDKPADRAQDRIYSVQAGSTSSGQAQMDDVAAEVPKPARPKARTKARPQPVRNIASNKKDAEQAPEGMMPMKQVSAAQQADAEFRRSVALMQQGHIAEALAGYQAALKLDPGLDAARQTLVAL</sequence>
<gene>
    <name evidence="4" type="ORF">AWT59_1608</name>
</gene>
<dbReference type="AlphaFoldDB" id="A0A139BTK1"/>
<accession>A0A139BTK1</accession>
<keyword evidence="3" id="KW-0812">Transmembrane</keyword>
<keyword evidence="3" id="KW-1133">Transmembrane helix</keyword>
<dbReference type="Gene3D" id="1.25.40.10">
    <property type="entry name" value="Tetratricopeptide repeat domain"/>
    <property type="match status" value="1"/>
</dbReference>
<evidence type="ECO:0000313" key="4">
    <source>
        <dbReference type="EMBL" id="KXS32294.1"/>
    </source>
</evidence>
<dbReference type="EMBL" id="LSLI01000035">
    <property type="protein sequence ID" value="KXS32294.1"/>
    <property type="molecule type" value="Genomic_DNA"/>
</dbReference>
<comment type="caution">
    <text evidence="4">The sequence shown here is derived from an EMBL/GenBank/DDBJ whole genome shotgun (WGS) entry which is preliminary data.</text>
</comment>
<dbReference type="PROSITE" id="PS50005">
    <property type="entry name" value="TPR"/>
    <property type="match status" value="1"/>
</dbReference>
<evidence type="ECO:0000256" key="3">
    <source>
        <dbReference type="SAM" id="Phobius"/>
    </source>
</evidence>
<feature type="transmembrane region" description="Helical" evidence="3">
    <location>
        <begin position="38"/>
        <end position="55"/>
    </location>
</feature>
<keyword evidence="3" id="KW-0472">Membrane</keyword>
<feature type="region of interest" description="Disordered" evidence="2">
    <location>
        <begin position="152"/>
        <end position="200"/>
    </location>
</feature>
<dbReference type="InterPro" id="IPR011990">
    <property type="entry name" value="TPR-like_helical_dom_sf"/>
</dbReference>
<reference evidence="4 5" key="2">
    <citation type="submission" date="2016-03" db="EMBL/GenBank/DDBJ databases">
        <title>New uncultured bacterium of the family Gallionellaceae from acid mine drainage: description and reconstruction of genome based on metagenomic analysis of microbial community.</title>
        <authorList>
            <person name="Kadnikov V."/>
            <person name="Ivasenko D."/>
            <person name="Beletsky A."/>
            <person name="Mardanov A."/>
            <person name="Danilova E."/>
            <person name="Pimenov N."/>
            <person name="Karnachuk O."/>
            <person name="Ravin N."/>
        </authorList>
    </citation>
    <scope>NUCLEOTIDE SEQUENCE [LARGE SCALE GENOMIC DNA]</scope>
    <source>
        <strain evidence="4">ShG14-8</strain>
    </source>
</reference>
<organism evidence="4 5">
    <name type="scientific">Candidatus Gallionella acididurans</name>
    <dbReference type="NCBI Taxonomy" id="1796491"/>
    <lineage>
        <taxon>Bacteria</taxon>
        <taxon>Pseudomonadati</taxon>
        <taxon>Pseudomonadota</taxon>
        <taxon>Betaproteobacteria</taxon>
        <taxon>Nitrosomonadales</taxon>
        <taxon>Gallionellaceae</taxon>
        <taxon>Gallionella</taxon>
    </lineage>
</organism>
<feature type="non-terminal residue" evidence="4">
    <location>
        <position position="258"/>
    </location>
</feature>
<evidence type="ECO:0000313" key="5">
    <source>
        <dbReference type="Proteomes" id="UP000070578"/>
    </source>
</evidence>
<dbReference type="Proteomes" id="UP000070578">
    <property type="component" value="Unassembled WGS sequence"/>
</dbReference>
<proteinExistence type="predicted"/>
<evidence type="ECO:0000256" key="1">
    <source>
        <dbReference type="PROSITE-ProRule" id="PRU00339"/>
    </source>
</evidence>
<keyword evidence="1" id="KW-0802">TPR repeat</keyword>
<evidence type="ECO:0000256" key="2">
    <source>
        <dbReference type="SAM" id="MobiDB-lite"/>
    </source>
</evidence>
<dbReference type="SUPFAM" id="SSF48452">
    <property type="entry name" value="TPR-like"/>
    <property type="match status" value="1"/>
</dbReference>
<feature type="repeat" description="TPR" evidence="1">
    <location>
        <begin position="215"/>
        <end position="248"/>
    </location>
</feature>
<name>A0A139BTK1_9PROT</name>
<reference evidence="4 5" key="1">
    <citation type="submission" date="2016-02" db="EMBL/GenBank/DDBJ databases">
        <authorList>
            <person name="Wen L."/>
            <person name="He K."/>
            <person name="Yang H."/>
        </authorList>
    </citation>
    <scope>NUCLEOTIDE SEQUENCE [LARGE SCALE GENOMIC DNA]</scope>
    <source>
        <strain evidence="4">ShG14-8</strain>
    </source>
</reference>
<protein>
    <submittedName>
        <fullName evidence="4">Uncharacterized protein</fullName>
    </submittedName>
</protein>